<comment type="caution">
    <text evidence="2">The sequence shown here is derived from an EMBL/GenBank/DDBJ whole genome shotgun (WGS) entry which is preliminary data.</text>
</comment>
<evidence type="ECO:0000313" key="2">
    <source>
        <dbReference type="EMBL" id="MFC3149219.1"/>
    </source>
</evidence>
<evidence type="ECO:0000313" key="3">
    <source>
        <dbReference type="Proteomes" id="UP001595556"/>
    </source>
</evidence>
<proteinExistence type="predicted"/>
<reference evidence="3" key="1">
    <citation type="journal article" date="2019" name="Int. J. Syst. Evol. Microbiol.">
        <title>The Global Catalogue of Microorganisms (GCM) 10K type strain sequencing project: providing services to taxonomists for standard genome sequencing and annotation.</title>
        <authorList>
            <consortium name="The Broad Institute Genomics Platform"/>
            <consortium name="The Broad Institute Genome Sequencing Center for Infectious Disease"/>
            <person name="Wu L."/>
            <person name="Ma J."/>
        </authorList>
    </citation>
    <scope>NUCLEOTIDE SEQUENCE [LARGE SCALE GENOMIC DNA]</scope>
    <source>
        <strain evidence="3">KCTC 52168</strain>
    </source>
</reference>
<dbReference type="SUPFAM" id="SSF52833">
    <property type="entry name" value="Thioredoxin-like"/>
    <property type="match status" value="1"/>
</dbReference>
<keyword evidence="1" id="KW-0472">Membrane</keyword>
<sequence length="205" mass="23059">MTAPTSTTPDNTHPTQQETKRSLLALWGVLAVCAAPVIAAFVVYFFFKPEGGKTQNGELLPQIAAPQIGGQTLEGKPFEFKDLRGQWIILTVGPSACGEPCAKHLWEMRQIRTSLGKKRDKVDRVWLVTDNEPIDIPLLKQHENLIVVRTDPAKLQGWLGDPAGWDGRTWFIDWKGDLMMTYRPGQDPMEIRKDLGKLLHFNTAR</sequence>
<accession>A0ABV7H5Q2</accession>
<keyword evidence="3" id="KW-1185">Reference proteome</keyword>
<dbReference type="Gene3D" id="3.40.30.10">
    <property type="entry name" value="Glutaredoxin"/>
    <property type="match status" value="1"/>
</dbReference>
<dbReference type="InterPro" id="IPR036249">
    <property type="entry name" value="Thioredoxin-like_sf"/>
</dbReference>
<evidence type="ECO:0000256" key="1">
    <source>
        <dbReference type="SAM" id="Phobius"/>
    </source>
</evidence>
<feature type="transmembrane region" description="Helical" evidence="1">
    <location>
        <begin position="24"/>
        <end position="47"/>
    </location>
</feature>
<protein>
    <recommendedName>
        <fullName evidence="4">Cytochrome oxidase Cu insertion factor, SCO1/SenC/PrrC family</fullName>
    </recommendedName>
</protein>
<keyword evidence="1" id="KW-1133">Transmembrane helix</keyword>
<dbReference type="Proteomes" id="UP001595556">
    <property type="component" value="Unassembled WGS sequence"/>
</dbReference>
<name>A0ABV7H5Q2_9BURK</name>
<dbReference type="RefSeq" id="WP_377305814.1">
    <property type="nucleotide sequence ID" value="NZ_CP180191.1"/>
</dbReference>
<keyword evidence="1" id="KW-0812">Transmembrane</keyword>
<gene>
    <name evidence="2" type="ORF">ACFOEN_16475</name>
</gene>
<dbReference type="EMBL" id="JBHRTI010000010">
    <property type="protein sequence ID" value="MFC3149219.1"/>
    <property type="molecule type" value="Genomic_DNA"/>
</dbReference>
<organism evidence="2 3">
    <name type="scientific">Piscinibacterium candidicorallinum</name>
    <dbReference type="NCBI Taxonomy" id="1793872"/>
    <lineage>
        <taxon>Bacteria</taxon>
        <taxon>Pseudomonadati</taxon>
        <taxon>Pseudomonadota</taxon>
        <taxon>Betaproteobacteria</taxon>
        <taxon>Burkholderiales</taxon>
        <taxon>Piscinibacterium</taxon>
    </lineage>
</organism>
<evidence type="ECO:0008006" key="4">
    <source>
        <dbReference type="Google" id="ProtNLM"/>
    </source>
</evidence>